<keyword evidence="4" id="KW-1185">Reference proteome</keyword>
<accession>A0A2L2TD42</accession>
<feature type="transmembrane region" description="Helical" evidence="1">
    <location>
        <begin position="320"/>
        <end position="349"/>
    </location>
</feature>
<feature type="transmembrane region" description="Helical" evidence="1">
    <location>
        <begin position="374"/>
        <end position="397"/>
    </location>
</feature>
<keyword evidence="1" id="KW-1133">Transmembrane helix</keyword>
<evidence type="ECO:0008006" key="5">
    <source>
        <dbReference type="Google" id="ProtNLM"/>
    </source>
</evidence>
<evidence type="ECO:0000256" key="1">
    <source>
        <dbReference type="SAM" id="Phobius"/>
    </source>
</evidence>
<protein>
    <recommendedName>
        <fullName evidence="5">TRP C-terminal domain-containing protein</fullName>
    </recommendedName>
</protein>
<keyword evidence="1" id="KW-0472">Membrane</keyword>
<feature type="signal peptide" evidence="2">
    <location>
        <begin position="1"/>
        <end position="21"/>
    </location>
</feature>
<keyword evidence="1" id="KW-0812">Transmembrane</keyword>
<evidence type="ECO:0000313" key="3">
    <source>
        <dbReference type="EMBL" id="CEI68008.1"/>
    </source>
</evidence>
<sequence>MRLETFLLHIWLLPREVWVAAEVDSTTAATLSTMPLPPLATLPPVTLDGNTSCAFDSLPELVKLVVEDWAGYNISLLVDKCPGVCDLIYGSGNPDISGIGAMSSYAIQGISSLLFGPILGILALYASSDPDSDSFFALPSRLWWVSEAFAPVARSIQETNIIVAFSVLLATLIRVRQVCPVAERDFLQHLVGYEVLVSVICTLSYLPMHESSKLRKTVLCFYVLGTIIMVFIARDWTSLSAEPYASAYEAMTKYCVQQYDWPVPEISFIPPPTSSELAIPEEKLVGLRTMDVLLILTPMFLPILLQILLLILLPILLPIICVVFIFAAAAAVVPVFIICCAIHVGIWVIRRLFTCLYEAACRALHVGPRRLGGVLIVAGVTALGAALVRSIFGAMLVQRQELRAASGNAYQDNEWGFGQVSAILAWIPAAQETLLAVFGTLPNLPPTLTELIENPKRPFVFATTHRDSASNDKGSMTEPLKAQMYHSPDSVPFGTNYGRELGCWQPAITYQSLHNLRSEYD</sequence>
<dbReference type="STRING" id="56646.A0A2L2TD42"/>
<dbReference type="Proteomes" id="UP000245910">
    <property type="component" value="Chromosome III"/>
</dbReference>
<feature type="chain" id="PRO_5014630126" description="TRP C-terminal domain-containing protein" evidence="2">
    <location>
        <begin position="22"/>
        <end position="521"/>
    </location>
</feature>
<feature type="transmembrane region" description="Helical" evidence="1">
    <location>
        <begin position="218"/>
        <end position="236"/>
    </location>
</feature>
<evidence type="ECO:0000256" key="2">
    <source>
        <dbReference type="SAM" id="SignalP"/>
    </source>
</evidence>
<feature type="transmembrane region" description="Helical" evidence="1">
    <location>
        <begin position="105"/>
        <end position="126"/>
    </location>
</feature>
<proteinExistence type="predicted"/>
<dbReference type="AlphaFoldDB" id="A0A2L2TD42"/>
<evidence type="ECO:0000313" key="4">
    <source>
        <dbReference type="Proteomes" id="UP000245910"/>
    </source>
</evidence>
<keyword evidence="2" id="KW-0732">Signal</keyword>
<organism evidence="3 4">
    <name type="scientific">Fusarium venenatum</name>
    <dbReference type="NCBI Taxonomy" id="56646"/>
    <lineage>
        <taxon>Eukaryota</taxon>
        <taxon>Fungi</taxon>
        <taxon>Dikarya</taxon>
        <taxon>Ascomycota</taxon>
        <taxon>Pezizomycotina</taxon>
        <taxon>Sordariomycetes</taxon>
        <taxon>Hypocreomycetidae</taxon>
        <taxon>Hypocreales</taxon>
        <taxon>Nectriaceae</taxon>
        <taxon>Fusarium</taxon>
    </lineage>
</organism>
<name>A0A2L2TD42_9HYPO</name>
<feature type="transmembrane region" description="Helical" evidence="1">
    <location>
        <begin position="292"/>
        <end position="313"/>
    </location>
</feature>
<dbReference type="EMBL" id="LN649231">
    <property type="protein sequence ID" value="CEI68008.1"/>
    <property type="molecule type" value="Genomic_DNA"/>
</dbReference>
<reference evidence="4" key="1">
    <citation type="submission" date="2014-10" db="EMBL/GenBank/DDBJ databases">
        <authorList>
            <person name="King R."/>
        </authorList>
    </citation>
    <scope>NUCLEOTIDE SEQUENCE [LARGE SCALE GENOMIC DNA]</scope>
    <source>
        <strain evidence="4">A3/5</strain>
    </source>
</reference>